<dbReference type="PANTHER" id="PTHR43849:SF2">
    <property type="entry name" value="BLL3936 PROTEIN"/>
    <property type="match status" value="1"/>
</dbReference>
<reference evidence="3" key="1">
    <citation type="journal article" date="2014" name="Front. Microbiol.">
        <title>High frequency of phylogenetically diverse reductive dehalogenase-homologous genes in deep subseafloor sedimentary metagenomes.</title>
        <authorList>
            <person name="Kawai M."/>
            <person name="Futagami T."/>
            <person name="Toyoda A."/>
            <person name="Takaki Y."/>
            <person name="Nishi S."/>
            <person name="Hori S."/>
            <person name="Arai W."/>
            <person name="Tsubouchi T."/>
            <person name="Morono Y."/>
            <person name="Uchiyama I."/>
            <person name="Ito T."/>
            <person name="Fujiyama A."/>
            <person name="Inagaki F."/>
            <person name="Takami H."/>
        </authorList>
    </citation>
    <scope>NUCLEOTIDE SEQUENCE</scope>
    <source>
        <strain evidence="3">Expedition CK06-06</strain>
    </source>
</reference>
<protein>
    <recommendedName>
        <fullName evidence="2">TRAP C4-dicarboxylate transport system permease DctM subunit domain-containing protein</fullName>
    </recommendedName>
</protein>
<evidence type="ECO:0000313" key="3">
    <source>
        <dbReference type="EMBL" id="GAI91636.1"/>
    </source>
</evidence>
<sequence length="279" mass="28903">LMAVISSGLLGSVSGSATANTVTTGNFTIPLMKKVGFTPEQAAGIEVAASVGGQWMPPVMGASGFIIAGLIGVPYLRVIAVAAVPAILYFFSVGMMVLCASGKLKLKTLSERDYGFIQQITPSEWALQTLRLAIPIGILLYYIMGGYSPAIAGGTGVLALMGTSLLIRIRGETLKTKASQIWLAFRRVSFTMLPISLACAAAGIVVSSVTMTGLALKFTSLIINVSHGYLLPALVLILTASLFLGMEIPTTGSYIICAVIGAPALVALGVPLLLAHLVS</sequence>
<keyword evidence="1" id="KW-0812">Transmembrane</keyword>
<keyword evidence="1" id="KW-0472">Membrane</keyword>
<gene>
    <name evidence="3" type="ORF">S12H4_30660</name>
</gene>
<dbReference type="InterPro" id="IPR010656">
    <property type="entry name" value="DctM"/>
</dbReference>
<evidence type="ECO:0000256" key="1">
    <source>
        <dbReference type="SAM" id="Phobius"/>
    </source>
</evidence>
<proteinExistence type="predicted"/>
<feature type="transmembrane region" description="Helical" evidence="1">
    <location>
        <begin position="228"/>
        <end position="246"/>
    </location>
</feature>
<evidence type="ECO:0000259" key="2">
    <source>
        <dbReference type="Pfam" id="PF06808"/>
    </source>
</evidence>
<dbReference type="PANTHER" id="PTHR43849">
    <property type="entry name" value="BLL3936 PROTEIN"/>
    <property type="match status" value="1"/>
</dbReference>
<dbReference type="EMBL" id="BARW01017809">
    <property type="protein sequence ID" value="GAI91636.1"/>
    <property type="molecule type" value="Genomic_DNA"/>
</dbReference>
<accession>X1TJV5</accession>
<keyword evidence="1" id="KW-1133">Transmembrane helix</keyword>
<dbReference type="AlphaFoldDB" id="X1TJV5"/>
<feature type="transmembrane region" description="Helical" evidence="1">
    <location>
        <begin position="190"/>
        <end position="216"/>
    </location>
</feature>
<feature type="non-terminal residue" evidence="3">
    <location>
        <position position="279"/>
    </location>
</feature>
<feature type="non-terminal residue" evidence="3">
    <location>
        <position position="1"/>
    </location>
</feature>
<name>X1TJV5_9ZZZZ</name>
<comment type="caution">
    <text evidence="3">The sequence shown here is derived from an EMBL/GenBank/DDBJ whole genome shotgun (WGS) entry which is preliminary data.</text>
</comment>
<feature type="domain" description="TRAP C4-dicarboxylate transport system permease DctM subunit" evidence="2">
    <location>
        <begin position="3"/>
        <end position="278"/>
    </location>
</feature>
<feature type="transmembrane region" description="Helical" evidence="1">
    <location>
        <begin position="150"/>
        <end position="169"/>
    </location>
</feature>
<organism evidence="3">
    <name type="scientific">marine sediment metagenome</name>
    <dbReference type="NCBI Taxonomy" id="412755"/>
    <lineage>
        <taxon>unclassified sequences</taxon>
        <taxon>metagenomes</taxon>
        <taxon>ecological metagenomes</taxon>
    </lineage>
</organism>
<dbReference type="Pfam" id="PF06808">
    <property type="entry name" value="DctM"/>
    <property type="match status" value="1"/>
</dbReference>
<feature type="transmembrane region" description="Helical" evidence="1">
    <location>
        <begin position="253"/>
        <end position="278"/>
    </location>
</feature>
<feature type="transmembrane region" description="Helical" evidence="1">
    <location>
        <begin position="78"/>
        <end position="104"/>
    </location>
</feature>